<dbReference type="AlphaFoldDB" id="A0A9K3HAU2"/>
<evidence type="ECO:0000313" key="1">
    <source>
        <dbReference type="EMBL" id="KAF5771654.1"/>
    </source>
</evidence>
<dbReference type="Proteomes" id="UP000215914">
    <property type="component" value="Unassembled WGS sequence"/>
</dbReference>
<keyword evidence="2" id="KW-1185">Reference proteome</keyword>
<comment type="caution">
    <text evidence="1">The sequence shown here is derived from an EMBL/GenBank/DDBJ whole genome shotgun (WGS) entry which is preliminary data.</text>
</comment>
<accession>A0A9K3HAU2</accession>
<proteinExistence type="predicted"/>
<evidence type="ECO:0000313" key="2">
    <source>
        <dbReference type="Proteomes" id="UP000215914"/>
    </source>
</evidence>
<dbReference type="Gramene" id="mRNA:HanXRQr2_Chr13g0567411">
    <property type="protein sequence ID" value="mRNA:HanXRQr2_Chr13g0567411"/>
    <property type="gene ID" value="HanXRQr2_Chr13g0567411"/>
</dbReference>
<dbReference type="EMBL" id="MNCJ02000328">
    <property type="protein sequence ID" value="KAF5771654.1"/>
    <property type="molecule type" value="Genomic_DNA"/>
</dbReference>
<organism evidence="1 2">
    <name type="scientific">Helianthus annuus</name>
    <name type="common">Common sunflower</name>
    <dbReference type="NCBI Taxonomy" id="4232"/>
    <lineage>
        <taxon>Eukaryota</taxon>
        <taxon>Viridiplantae</taxon>
        <taxon>Streptophyta</taxon>
        <taxon>Embryophyta</taxon>
        <taxon>Tracheophyta</taxon>
        <taxon>Spermatophyta</taxon>
        <taxon>Magnoliopsida</taxon>
        <taxon>eudicotyledons</taxon>
        <taxon>Gunneridae</taxon>
        <taxon>Pentapetalae</taxon>
        <taxon>asterids</taxon>
        <taxon>campanulids</taxon>
        <taxon>Asterales</taxon>
        <taxon>Asteraceae</taxon>
        <taxon>Asteroideae</taxon>
        <taxon>Heliantheae alliance</taxon>
        <taxon>Heliantheae</taxon>
        <taxon>Helianthus</taxon>
    </lineage>
</organism>
<reference evidence="1" key="1">
    <citation type="journal article" date="2017" name="Nature">
        <title>The sunflower genome provides insights into oil metabolism, flowering and Asterid evolution.</title>
        <authorList>
            <person name="Badouin H."/>
            <person name="Gouzy J."/>
            <person name="Grassa C.J."/>
            <person name="Murat F."/>
            <person name="Staton S.E."/>
            <person name="Cottret L."/>
            <person name="Lelandais-Briere C."/>
            <person name="Owens G.L."/>
            <person name="Carrere S."/>
            <person name="Mayjonade B."/>
            <person name="Legrand L."/>
            <person name="Gill N."/>
            <person name="Kane N.C."/>
            <person name="Bowers J.E."/>
            <person name="Hubner S."/>
            <person name="Bellec A."/>
            <person name="Berard A."/>
            <person name="Berges H."/>
            <person name="Blanchet N."/>
            <person name="Boniface M.C."/>
            <person name="Brunel D."/>
            <person name="Catrice O."/>
            <person name="Chaidir N."/>
            <person name="Claudel C."/>
            <person name="Donnadieu C."/>
            <person name="Faraut T."/>
            <person name="Fievet G."/>
            <person name="Helmstetter N."/>
            <person name="King M."/>
            <person name="Knapp S.J."/>
            <person name="Lai Z."/>
            <person name="Le Paslier M.C."/>
            <person name="Lippi Y."/>
            <person name="Lorenzon L."/>
            <person name="Mandel J.R."/>
            <person name="Marage G."/>
            <person name="Marchand G."/>
            <person name="Marquand E."/>
            <person name="Bret-Mestries E."/>
            <person name="Morien E."/>
            <person name="Nambeesan S."/>
            <person name="Nguyen T."/>
            <person name="Pegot-Espagnet P."/>
            <person name="Pouilly N."/>
            <person name="Raftis F."/>
            <person name="Sallet E."/>
            <person name="Schiex T."/>
            <person name="Thomas J."/>
            <person name="Vandecasteele C."/>
            <person name="Vares D."/>
            <person name="Vear F."/>
            <person name="Vautrin S."/>
            <person name="Crespi M."/>
            <person name="Mangin B."/>
            <person name="Burke J.M."/>
            <person name="Salse J."/>
            <person name="Munos S."/>
            <person name="Vincourt P."/>
            <person name="Rieseberg L.H."/>
            <person name="Langlade N.B."/>
        </authorList>
    </citation>
    <scope>NUCLEOTIDE SEQUENCE</scope>
    <source>
        <tissue evidence="1">Leaves</tissue>
    </source>
</reference>
<protein>
    <submittedName>
        <fullName evidence="1">Uncharacterized protein</fullName>
    </submittedName>
</protein>
<reference evidence="1" key="2">
    <citation type="submission" date="2020-06" db="EMBL/GenBank/DDBJ databases">
        <title>Helianthus annuus Genome sequencing and assembly Release 2.</title>
        <authorList>
            <person name="Gouzy J."/>
            <person name="Langlade N."/>
            <person name="Munos S."/>
        </authorList>
    </citation>
    <scope>NUCLEOTIDE SEQUENCE</scope>
    <source>
        <tissue evidence="1">Leaves</tissue>
    </source>
</reference>
<gene>
    <name evidence="1" type="ORF">HanXRQr2_Chr13g0567411</name>
</gene>
<sequence length="114" mass="13870">MYEIYQPSPDTRLSASTLEVDSNFWFRFRSIRYFECSEFDLILMPIDLSIWHLLAKMSTPEIRPMREIDLYLCTFHYLEPVYPTMRELNLYLCIFHYLEPEFPTNSDSYKQNKC</sequence>
<name>A0A9K3HAU2_HELAN</name>